<dbReference type="AlphaFoldDB" id="A0A8S1QC82"/>
<dbReference type="InterPro" id="IPR017907">
    <property type="entry name" value="Znf_RING_CS"/>
</dbReference>
<dbReference type="SMART" id="SM00184">
    <property type="entry name" value="RING"/>
    <property type="match status" value="5"/>
</dbReference>
<evidence type="ECO:0000259" key="5">
    <source>
        <dbReference type="SMART" id="SM00184"/>
    </source>
</evidence>
<reference evidence="6" key="1">
    <citation type="submission" date="2021-01" db="EMBL/GenBank/DDBJ databases">
        <authorList>
            <consortium name="Genoscope - CEA"/>
            <person name="William W."/>
        </authorList>
    </citation>
    <scope>NUCLEOTIDE SEQUENCE</scope>
</reference>
<evidence type="ECO:0000256" key="4">
    <source>
        <dbReference type="SAM" id="Coils"/>
    </source>
</evidence>
<keyword evidence="3" id="KW-0862">Zinc</keyword>
<protein>
    <recommendedName>
        <fullName evidence="5">RING-type domain-containing protein</fullName>
    </recommendedName>
</protein>
<keyword evidence="2" id="KW-0863">Zinc-finger</keyword>
<comment type="caution">
    <text evidence="6">The sequence shown here is derived from an EMBL/GenBank/DDBJ whole genome shotgun (WGS) entry which is preliminary data.</text>
</comment>
<feature type="domain" description="RING-type" evidence="5">
    <location>
        <begin position="337"/>
        <end position="384"/>
    </location>
</feature>
<gene>
    <name evidence="6" type="ORF">PSON_ATCC_30995.1.T1020098</name>
</gene>
<dbReference type="GO" id="GO:0008270">
    <property type="term" value="F:zinc ion binding"/>
    <property type="evidence" value="ECO:0007669"/>
    <property type="project" value="UniProtKB-KW"/>
</dbReference>
<evidence type="ECO:0000313" key="6">
    <source>
        <dbReference type="EMBL" id="CAD8113073.1"/>
    </source>
</evidence>
<dbReference type="Proteomes" id="UP000692954">
    <property type="component" value="Unassembled WGS sequence"/>
</dbReference>
<keyword evidence="4" id="KW-0175">Coiled coil</keyword>
<evidence type="ECO:0000256" key="1">
    <source>
        <dbReference type="ARBA" id="ARBA00022723"/>
    </source>
</evidence>
<evidence type="ECO:0000313" key="7">
    <source>
        <dbReference type="Proteomes" id="UP000692954"/>
    </source>
</evidence>
<keyword evidence="1" id="KW-0479">Metal-binding</keyword>
<feature type="domain" description="RING-type" evidence="5">
    <location>
        <begin position="246"/>
        <end position="284"/>
    </location>
</feature>
<keyword evidence="7" id="KW-1185">Reference proteome</keyword>
<feature type="domain" description="RING-type" evidence="5">
    <location>
        <begin position="476"/>
        <end position="521"/>
    </location>
</feature>
<proteinExistence type="predicted"/>
<feature type="coiled-coil region" evidence="4">
    <location>
        <begin position="539"/>
        <end position="582"/>
    </location>
</feature>
<organism evidence="6 7">
    <name type="scientific">Paramecium sonneborni</name>
    <dbReference type="NCBI Taxonomy" id="65129"/>
    <lineage>
        <taxon>Eukaryota</taxon>
        <taxon>Sar</taxon>
        <taxon>Alveolata</taxon>
        <taxon>Ciliophora</taxon>
        <taxon>Intramacronucleata</taxon>
        <taxon>Oligohymenophorea</taxon>
        <taxon>Peniculida</taxon>
        <taxon>Parameciidae</taxon>
        <taxon>Paramecium</taxon>
    </lineage>
</organism>
<dbReference type="EMBL" id="CAJJDN010000102">
    <property type="protein sequence ID" value="CAD8113073.1"/>
    <property type="molecule type" value="Genomic_DNA"/>
</dbReference>
<dbReference type="InterPro" id="IPR001841">
    <property type="entry name" value="Znf_RING"/>
</dbReference>
<evidence type="ECO:0000256" key="3">
    <source>
        <dbReference type="ARBA" id="ARBA00022833"/>
    </source>
</evidence>
<feature type="domain" description="RING-type" evidence="5">
    <location>
        <begin position="151"/>
        <end position="183"/>
    </location>
</feature>
<feature type="domain" description="RING-type" evidence="5">
    <location>
        <begin position="420"/>
        <end position="459"/>
    </location>
</feature>
<accession>A0A8S1QC82</accession>
<dbReference type="OrthoDB" id="307363at2759"/>
<sequence length="891" mass="106370">MGQNKNAALLTSIIHFAFNRKQQQILNIIYKFLISIQNRPIYSQIASLITDSIDQLNPVQKFFQNFYMIDQQNEIAEKILYELCNQQRLLIGNNINYYSLAKYLNIRISFLKANESYGYYENKIDLYQAQNKKFFYLIPEPIFYELPLDYCIQCKNYSDCIKLSCQHKLCTFCIQTKTYYKCCQQQYNEIYLQNKLEQQTIFKEYNKRSKALLDYYDNSKSLVQNTLQNSNSNKAELIQNDSLKSCDLCNKKIKTQLFIQKDCQHQYCYDCMLQNSHYTYCHVTKCKTRIDQKEYQNYLLQFKKENKDKEPINQSEQINQQNSNRPKELQSIINEQCSKCNTTLSYKLFQITKCNHRICNTCLQVVGIFNTFYKFCLVQNCKQTFTLKEYKNYIQYLQDASKSEIYQENVNIPKYKDFKCQNCLKLQNEDMQYILNCGNVICQKCVIENQLIMKCCSIAAQDKEYQNFRNNLKINCEDCQNTFLVKNIFILNCHHKFCLQCCQKIYSQQIHRCLVNSCKQLILNQIDNLIIFIIDQDTQQNKENQIKQENNVKLSLNEEHQIDKLNKEIKEEEKIIEKTNLSNRNQCQENKNEEEKSISTQNSVITIKEIQKVDYENQENEKKNQESKQKNQIIMSNRSKIQNVLLNDKQRKLEKQKQNFLEADSVFEGQNQDEQCIKQQIEEINLTQEKENDLCKGNCSKCYQEFSTYNKRQEINCKCHQIGVCCIFINFKNCPQCEQEPQKAILIKQKLILPTNPVEIEYIFDSTIIKPSQQNYHPQSYQQTYQRQPSNFENIEKYKQNQGSAYKRNATIDQLNKRVSESQKFTDDRSQLRNDLRNRNELTLQRSPHHYNQQVYNTQYYEKHNYARYTQGNLYGQPKREYLSGYPIKFQ</sequence>
<evidence type="ECO:0000256" key="2">
    <source>
        <dbReference type="ARBA" id="ARBA00022771"/>
    </source>
</evidence>
<name>A0A8S1QC82_9CILI</name>
<dbReference type="PROSITE" id="PS00518">
    <property type="entry name" value="ZF_RING_1"/>
    <property type="match status" value="3"/>
</dbReference>